<accession>A0ABU7M2M8</accession>
<dbReference type="GO" id="GO:0032259">
    <property type="term" value="P:methylation"/>
    <property type="evidence" value="ECO:0007669"/>
    <property type="project" value="UniProtKB-KW"/>
</dbReference>
<dbReference type="RefSeq" id="WP_330197371.1">
    <property type="nucleotide sequence ID" value="NZ_JAZDRO010000010.1"/>
</dbReference>
<keyword evidence="2" id="KW-0489">Methyltransferase</keyword>
<dbReference type="Pfam" id="PF08241">
    <property type="entry name" value="Methyltransf_11"/>
    <property type="match status" value="1"/>
</dbReference>
<name>A0ABU7M2M8_9PROT</name>
<comment type="caution">
    <text evidence="2">The sequence shown here is derived from an EMBL/GenBank/DDBJ whole genome shotgun (WGS) entry which is preliminary data.</text>
</comment>
<dbReference type="Proteomes" id="UP001310692">
    <property type="component" value="Unassembled WGS sequence"/>
</dbReference>
<dbReference type="InterPro" id="IPR029063">
    <property type="entry name" value="SAM-dependent_MTases_sf"/>
</dbReference>
<reference evidence="2 3" key="1">
    <citation type="submission" date="2024-01" db="EMBL/GenBank/DDBJ databases">
        <title>Hyphobacterium bacterium isolated from marine sediment.</title>
        <authorList>
            <person name="Zhao S."/>
        </authorList>
    </citation>
    <scope>NUCLEOTIDE SEQUENCE [LARGE SCALE GENOMIC DNA]</scope>
    <source>
        <strain evidence="2 3">Y60-23</strain>
    </source>
</reference>
<evidence type="ECO:0000313" key="3">
    <source>
        <dbReference type="Proteomes" id="UP001310692"/>
    </source>
</evidence>
<organism evidence="2 3">
    <name type="scientific">Hyphobacterium marinum</name>
    <dbReference type="NCBI Taxonomy" id="3116574"/>
    <lineage>
        <taxon>Bacteria</taxon>
        <taxon>Pseudomonadati</taxon>
        <taxon>Pseudomonadota</taxon>
        <taxon>Alphaproteobacteria</taxon>
        <taxon>Maricaulales</taxon>
        <taxon>Maricaulaceae</taxon>
        <taxon>Hyphobacterium</taxon>
    </lineage>
</organism>
<feature type="domain" description="Methyltransferase type 11" evidence="1">
    <location>
        <begin position="70"/>
        <end position="166"/>
    </location>
</feature>
<sequence length="339" mass="35774">MTVGIGSAADFMDNNNPDDSQAAWSDYWDGDSEDSDQALGHPTHARRLKARWESLFSDEFAARSGRVRLLDAACGTGVVAGAASRAARAFPGLDLEILLTDFAGSAVAAALAKPGLAGACGFAADAAHLPVRGASLDLVVSQFGIEYAGEGAFERVASLVAAGGALHAVVHLQDGEIYRECSENLRVLDAITELGVLSGFVGLFTAIRGGENESRVAKLAQAASAAGDRIGDVLASAQPGAARQHASRLLSDMQHVLNRPAAFRAEDIRIWADGQSANIETYRLRMASMLGAAKDEGEMEALAGQLKTSGFTDISLERFRTLDDARNIAWMLTARRDPE</sequence>
<gene>
    <name evidence="2" type="ORF">V0U35_13895</name>
</gene>
<evidence type="ECO:0000313" key="2">
    <source>
        <dbReference type="EMBL" id="MEE2567767.1"/>
    </source>
</evidence>
<dbReference type="Gene3D" id="3.40.50.150">
    <property type="entry name" value="Vaccinia Virus protein VP39"/>
    <property type="match status" value="1"/>
</dbReference>
<proteinExistence type="predicted"/>
<dbReference type="InterPro" id="IPR013216">
    <property type="entry name" value="Methyltransf_11"/>
</dbReference>
<dbReference type="EMBL" id="JAZDRO010000010">
    <property type="protein sequence ID" value="MEE2567767.1"/>
    <property type="molecule type" value="Genomic_DNA"/>
</dbReference>
<protein>
    <submittedName>
        <fullName evidence="2">Methyltransferase domain-containing protein</fullName>
    </submittedName>
</protein>
<keyword evidence="2" id="KW-0808">Transferase</keyword>
<dbReference type="GO" id="GO:0008168">
    <property type="term" value="F:methyltransferase activity"/>
    <property type="evidence" value="ECO:0007669"/>
    <property type="project" value="UniProtKB-KW"/>
</dbReference>
<evidence type="ECO:0000259" key="1">
    <source>
        <dbReference type="Pfam" id="PF08241"/>
    </source>
</evidence>
<keyword evidence="3" id="KW-1185">Reference proteome</keyword>
<dbReference type="SUPFAM" id="SSF53335">
    <property type="entry name" value="S-adenosyl-L-methionine-dependent methyltransferases"/>
    <property type="match status" value="1"/>
</dbReference>